<name>A0A419WNM4_9EURY</name>
<dbReference type="Proteomes" id="UP000283805">
    <property type="component" value="Unassembled WGS sequence"/>
</dbReference>
<evidence type="ECO:0000313" key="3">
    <source>
        <dbReference type="Proteomes" id="UP000283805"/>
    </source>
</evidence>
<gene>
    <name evidence="2" type="ORF">ATJ93_0030</name>
</gene>
<dbReference type="EMBL" id="RAPO01000001">
    <property type="protein sequence ID" value="RKD97049.1"/>
    <property type="molecule type" value="Genomic_DNA"/>
</dbReference>
<proteinExistence type="predicted"/>
<sequence>MGLGMSGQKQTTRTTTRSTMRNAVKSVLFSRSSEDATTIEECRRCGKTIESREADCPVCGCGDIVEYRIQ</sequence>
<evidence type="ECO:0008006" key="4">
    <source>
        <dbReference type="Google" id="ProtNLM"/>
    </source>
</evidence>
<organism evidence="2 3">
    <name type="scientific">Halopiger aswanensis</name>
    <dbReference type="NCBI Taxonomy" id="148449"/>
    <lineage>
        <taxon>Archaea</taxon>
        <taxon>Methanobacteriati</taxon>
        <taxon>Methanobacteriota</taxon>
        <taxon>Stenosarchaea group</taxon>
        <taxon>Halobacteria</taxon>
        <taxon>Halobacteriales</taxon>
        <taxon>Natrialbaceae</taxon>
        <taxon>Halopiger</taxon>
    </lineage>
</organism>
<evidence type="ECO:0000256" key="1">
    <source>
        <dbReference type="SAM" id="MobiDB-lite"/>
    </source>
</evidence>
<evidence type="ECO:0000313" key="2">
    <source>
        <dbReference type="EMBL" id="RKD97049.1"/>
    </source>
</evidence>
<dbReference type="AlphaFoldDB" id="A0A419WNM4"/>
<accession>A0A419WNM4</accession>
<comment type="caution">
    <text evidence="2">The sequence shown here is derived from an EMBL/GenBank/DDBJ whole genome shotgun (WGS) entry which is preliminary data.</text>
</comment>
<protein>
    <recommendedName>
        <fullName evidence="4">Small CPxCG-related zinc finger protein</fullName>
    </recommendedName>
</protein>
<reference evidence="2 3" key="1">
    <citation type="submission" date="2018-09" db="EMBL/GenBank/DDBJ databases">
        <title>Genomic Encyclopedia of Archaeal and Bacterial Type Strains, Phase II (KMG-II): from individual species to whole genera.</title>
        <authorList>
            <person name="Goeker M."/>
        </authorList>
    </citation>
    <scope>NUCLEOTIDE SEQUENCE [LARGE SCALE GENOMIC DNA]</scope>
    <source>
        <strain evidence="2 3">DSM 13151</strain>
    </source>
</reference>
<feature type="compositionally biased region" description="Low complexity" evidence="1">
    <location>
        <begin position="11"/>
        <end position="21"/>
    </location>
</feature>
<keyword evidence="3" id="KW-1185">Reference proteome</keyword>
<feature type="region of interest" description="Disordered" evidence="1">
    <location>
        <begin position="1"/>
        <end position="23"/>
    </location>
</feature>